<dbReference type="GO" id="GO:0032204">
    <property type="term" value="P:regulation of telomere maintenance"/>
    <property type="evidence" value="ECO:0007669"/>
    <property type="project" value="TreeGrafter"/>
</dbReference>
<feature type="compositionally biased region" description="Basic and acidic residues" evidence="1">
    <location>
        <begin position="297"/>
        <end position="315"/>
    </location>
</feature>
<feature type="compositionally biased region" description="Basic and acidic residues" evidence="1">
    <location>
        <begin position="188"/>
        <end position="289"/>
    </location>
</feature>
<feature type="compositionally biased region" description="Acidic residues" evidence="1">
    <location>
        <begin position="564"/>
        <end position="573"/>
    </location>
</feature>
<dbReference type="Pfam" id="PF13671">
    <property type="entry name" value="AAA_33"/>
    <property type="match status" value="1"/>
</dbReference>
<name>A0A9W9YUP2_9CNID</name>
<gene>
    <name evidence="2" type="primary">YLPM1</name>
    <name evidence="2" type="ORF">OS493_037187</name>
</gene>
<feature type="compositionally biased region" description="Basic and acidic residues" evidence="1">
    <location>
        <begin position="580"/>
        <end position="608"/>
    </location>
</feature>
<evidence type="ECO:0000256" key="1">
    <source>
        <dbReference type="SAM" id="MobiDB-lite"/>
    </source>
</evidence>
<dbReference type="Proteomes" id="UP001163046">
    <property type="component" value="Unassembled WGS sequence"/>
</dbReference>
<proteinExistence type="predicted"/>
<dbReference type="AlphaFoldDB" id="A0A9W9YUP2"/>
<keyword evidence="3" id="KW-1185">Reference proteome</keyword>
<dbReference type="Gene3D" id="3.40.50.300">
    <property type="entry name" value="P-loop containing nucleotide triphosphate hydrolases"/>
    <property type="match status" value="1"/>
</dbReference>
<dbReference type="GO" id="GO:0005634">
    <property type="term" value="C:nucleus"/>
    <property type="evidence" value="ECO:0007669"/>
    <property type="project" value="InterPro"/>
</dbReference>
<dbReference type="OrthoDB" id="513595at2759"/>
<reference evidence="2" key="1">
    <citation type="submission" date="2023-01" db="EMBL/GenBank/DDBJ databases">
        <title>Genome assembly of the deep-sea coral Lophelia pertusa.</title>
        <authorList>
            <person name="Herrera S."/>
            <person name="Cordes E."/>
        </authorList>
    </citation>
    <scope>NUCLEOTIDE SEQUENCE</scope>
    <source>
        <strain evidence="2">USNM1676648</strain>
        <tissue evidence="2">Polyp</tissue>
    </source>
</reference>
<feature type="compositionally biased region" description="Acidic residues" evidence="1">
    <location>
        <begin position="614"/>
        <end position="625"/>
    </location>
</feature>
<comment type="caution">
    <text evidence="2">The sequence shown here is derived from an EMBL/GenBank/DDBJ whole genome shotgun (WGS) entry which is preliminary data.</text>
</comment>
<dbReference type="PANTHER" id="PTHR13413:SF0">
    <property type="entry name" value="YLP MOTIF-CONTAINING PROTEIN 1"/>
    <property type="match status" value="1"/>
</dbReference>
<dbReference type="InterPro" id="IPR027417">
    <property type="entry name" value="P-loop_NTPase"/>
</dbReference>
<dbReference type="PANTHER" id="PTHR13413">
    <property type="entry name" value="YLP MOTIF CONTAINING PROTEIN NUCLEAR PROTEIN ZAP"/>
    <property type="match status" value="1"/>
</dbReference>
<organism evidence="2 3">
    <name type="scientific">Desmophyllum pertusum</name>
    <dbReference type="NCBI Taxonomy" id="174260"/>
    <lineage>
        <taxon>Eukaryota</taxon>
        <taxon>Metazoa</taxon>
        <taxon>Cnidaria</taxon>
        <taxon>Anthozoa</taxon>
        <taxon>Hexacorallia</taxon>
        <taxon>Scleractinia</taxon>
        <taxon>Caryophylliina</taxon>
        <taxon>Caryophylliidae</taxon>
        <taxon>Desmophyllum</taxon>
    </lineage>
</organism>
<dbReference type="EMBL" id="MU826893">
    <property type="protein sequence ID" value="KAJ7369685.1"/>
    <property type="molecule type" value="Genomic_DNA"/>
</dbReference>
<feature type="region of interest" description="Disordered" evidence="1">
    <location>
        <begin position="185"/>
        <end position="330"/>
    </location>
</feature>
<evidence type="ECO:0000313" key="3">
    <source>
        <dbReference type="Proteomes" id="UP001163046"/>
    </source>
</evidence>
<dbReference type="SUPFAM" id="SSF52540">
    <property type="entry name" value="P-loop containing nucleoside triphosphate hydrolases"/>
    <property type="match status" value="1"/>
</dbReference>
<feature type="region of interest" description="Disordered" evidence="1">
    <location>
        <begin position="550"/>
        <end position="627"/>
    </location>
</feature>
<dbReference type="InterPro" id="IPR026314">
    <property type="entry name" value="YLP_motif_con_p1"/>
</dbReference>
<sequence>MIGTGRLEMIGTGHHSLEMIDTGHHSLEMKGTCHHSIETGHHSLEIIETGHHSLKKKEIFHSHQEAIGIVGHHHQGKDGRHFLEKKWMSLGGQENVAHQVDLCLLGGEVQGEDPHSMRMREEDVCHHLPGPQESISDRDDLPLEISEAGLHLRDLIGLAILCHLPMMSEAGHLLPMMSEAGHLLPMMPHDERGRPPPRDWDRRDWRPGPGEERFREPPHPDDQRRRSPPPPHRDHPGRFPPDHPREWERDDRRGPDDRFYDERPPPDRRPPFDDYLRERPPYPEEHPPHDPAAYPPHPEEGRHPSEAPKVDKKPETVPVDSILDSPGRDSRPDRIVIILRGPPGSGKTHVARLIKDKEVNYGAHAPRILALDDYFLMEVEKSEQDPDTGKKNKEEGTCNNEIPVPCDIKLVLFTGDDSNATILQCQTSVTEYVYEEEMEEAYRSSLFKSFTKTLEDGFFPVVIVDAIHDKVEHFEKYWSHAKQKGFEVYVAELMADAHACAKRNSHNRTFEDINKMVEAWEETPTHHLRLDVRSLLQDAVITEVEMETADESIAADAGQMETQEQLDDEEESEVQVPTRSKWEDMEPAEDKLNKLDGIRPMKRKREESPPFPLSDDDDDPYDEREEDMRIGKKRVRWADLEEKKQMEHRRRIGFCIGTDWSLLTDPHAEIPRTSEAASSSERPSEEQDDKSDKFRWDFLFNRLSPQIMNVIQ</sequence>
<feature type="compositionally biased region" description="Basic and acidic residues" evidence="1">
    <location>
        <begin position="682"/>
        <end position="691"/>
    </location>
</feature>
<accession>A0A9W9YUP2</accession>
<evidence type="ECO:0000313" key="2">
    <source>
        <dbReference type="EMBL" id="KAJ7369685.1"/>
    </source>
</evidence>
<feature type="region of interest" description="Disordered" evidence="1">
    <location>
        <begin position="665"/>
        <end position="691"/>
    </location>
</feature>
<protein>
    <submittedName>
        <fullName evidence="2">YLP motif-containing protein 1</fullName>
    </submittedName>
</protein>